<name>A0A841DU75_9ACTN</name>
<sequence>MRATYEDLLRTARRIAVSAQRGVYVDQAEVLADWDAVLAATRNHLCRLGVCLKAGAGGPAAVERSENCLGRLAQAIGAGADLLAVQDSLSAVVLSDREDRVAAAAEVAAVALMGARVVERSVRVRARGPSRLRRVMRELTEIARADVRGAGLGGIGVLAAGPAPVGGALSMVGARAARWERAHAEVSHEVVLTRDLRSTTAQLRTIGGQGWYVASLLLSARSSGLDLEQRVELESLRQALGSLDGAAVRVDADLRRRLSDLGRRSDSPDEVAFLDLKGVVDRVLGDGQWRSAELMDAADELLWAAVQVARHLERTVHRMIWSGRLFVPRSDAARVELTYLRRPTGGARLLQPYWVRTDRMTCFSDVIDDLARFVDHLETASGVARRLAGTAAVSRSAIEPMKRMPARFRDLDLSGIDDQGWEFAEPGR</sequence>
<organism evidence="1 2">
    <name type="scientific">Kribbella solani</name>
    <dbReference type="NCBI Taxonomy" id="236067"/>
    <lineage>
        <taxon>Bacteria</taxon>
        <taxon>Bacillati</taxon>
        <taxon>Actinomycetota</taxon>
        <taxon>Actinomycetes</taxon>
        <taxon>Propionibacteriales</taxon>
        <taxon>Kribbellaceae</taxon>
        <taxon>Kribbella</taxon>
    </lineage>
</organism>
<dbReference type="RefSeq" id="WP_184835112.1">
    <property type="nucleotide sequence ID" value="NZ_BAAAVN010000006.1"/>
</dbReference>
<dbReference type="EMBL" id="JACHNF010000001">
    <property type="protein sequence ID" value="MBB5979837.1"/>
    <property type="molecule type" value="Genomic_DNA"/>
</dbReference>
<accession>A0A841DU75</accession>
<proteinExistence type="predicted"/>
<reference evidence="1 2" key="1">
    <citation type="submission" date="2020-08" db="EMBL/GenBank/DDBJ databases">
        <title>Sequencing the genomes of 1000 actinobacteria strains.</title>
        <authorList>
            <person name="Klenk H.-P."/>
        </authorList>
    </citation>
    <scope>NUCLEOTIDE SEQUENCE [LARGE SCALE GENOMIC DNA]</scope>
    <source>
        <strain evidence="1 2">DSM 17294</strain>
    </source>
</reference>
<evidence type="ECO:0000313" key="1">
    <source>
        <dbReference type="EMBL" id="MBB5979837.1"/>
    </source>
</evidence>
<dbReference type="AlphaFoldDB" id="A0A841DU75"/>
<evidence type="ECO:0000313" key="2">
    <source>
        <dbReference type="Proteomes" id="UP000558997"/>
    </source>
</evidence>
<keyword evidence="2" id="KW-1185">Reference proteome</keyword>
<gene>
    <name evidence="1" type="ORF">HDA44_003178</name>
</gene>
<protein>
    <submittedName>
        <fullName evidence="1">Uncharacterized protein</fullName>
    </submittedName>
</protein>
<dbReference type="Proteomes" id="UP000558997">
    <property type="component" value="Unassembled WGS sequence"/>
</dbReference>
<comment type="caution">
    <text evidence="1">The sequence shown here is derived from an EMBL/GenBank/DDBJ whole genome shotgun (WGS) entry which is preliminary data.</text>
</comment>